<dbReference type="Proteomes" id="UP000077927">
    <property type="component" value="Chromosome 1"/>
</dbReference>
<name>A0AAC9FSF3_9RALS</name>
<dbReference type="KEGG" id="rin:ACS15_2801"/>
<dbReference type="Pfam" id="PF01546">
    <property type="entry name" value="Peptidase_M20"/>
    <property type="match status" value="1"/>
</dbReference>
<dbReference type="InterPro" id="IPR036264">
    <property type="entry name" value="Bact_exopeptidase_dim_dom"/>
</dbReference>
<dbReference type="NCBIfam" id="TIGR01891">
    <property type="entry name" value="amidohydrolases"/>
    <property type="match status" value="1"/>
</dbReference>
<dbReference type="Gene3D" id="3.40.630.10">
    <property type="entry name" value="Zn peptidases"/>
    <property type="match status" value="1"/>
</dbReference>
<organism evidence="4 5">
    <name type="scientific">Ralstonia insidiosa</name>
    <dbReference type="NCBI Taxonomy" id="190721"/>
    <lineage>
        <taxon>Bacteria</taxon>
        <taxon>Pseudomonadati</taxon>
        <taxon>Pseudomonadota</taxon>
        <taxon>Betaproteobacteria</taxon>
        <taxon>Burkholderiales</taxon>
        <taxon>Burkholderiaceae</taxon>
        <taxon>Ralstonia</taxon>
    </lineage>
</organism>
<dbReference type="InterPro" id="IPR011650">
    <property type="entry name" value="Peptidase_M20_dimer"/>
</dbReference>
<dbReference type="GO" id="GO:0019877">
    <property type="term" value="P:diaminopimelate biosynthetic process"/>
    <property type="evidence" value="ECO:0007669"/>
    <property type="project" value="UniProtKB-ARBA"/>
</dbReference>
<accession>A0AAC9FSF3</accession>
<sequence length="476" mass="50636">MPMTHRQKRLKRTALAWLMAGTVLPAFAQIPFSPGGSSSAPAQASVAAGGIDVAQIKPAVDAAVNAEYGQLDALYKDIHAHPELAFEETRTAAKLAETMRKIGFDVTEHVGKTGVVAVYRNGPGPTILVRTELDALPMEEKTGLPYASHVHTKWRGEDVGVAHSCGHDVHMASWVGTAKTLVSLKDRWHGTLVFVAQPAEETVSGAQSMIDDGFFKRFPKPDYAFALHTGPGPYGSIVFNSGPITSNSDGLEITFKGRGGHGSAPDKTIDPVMMAARFVVDLQSVISREKDPQEFGVVSIGAIQGGSAENIIPDSVLLRGTIRSYKPAVRQKMLDGIRRTAKAVTEMSGAPDAEIKITEGGKAVNNDPTVVARTEAMFKTAFGNDRVLRVPPITASEDFSAFVDAGIPSMFFFIGVNDPQTFFASLKPGAKPLPTNHSPLFAPVPEPSIKTGVTAMSLAVLNALQWNKTAGPSAGQ</sequence>
<dbReference type="PANTHER" id="PTHR11014">
    <property type="entry name" value="PEPTIDASE M20 FAMILY MEMBER"/>
    <property type="match status" value="1"/>
</dbReference>
<feature type="signal peptide" evidence="2">
    <location>
        <begin position="1"/>
        <end position="28"/>
    </location>
</feature>
<keyword evidence="1" id="KW-0378">Hydrolase</keyword>
<dbReference type="InterPro" id="IPR002933">
    <property type="entry name" value="Peptidase_M20"/>
</dbReference>
<proteinExistence type="predicted"/>
<dbReference type="SUPFAM" id="SSF53187">
    <property type="entry name" value="Zn-dependent exopeptidases"/>
    <property type="match status" value="1"/>
</dbReference>
<reference evidence="4 5" key="1">
    <citation type="submission" date="2015-09" db="EMBL/GenBank/DDBJ databases">
        <authorList>
            <person name="Xu Y."/>
            <person name="Nagy A."/>
            <person name="Liu N.T."/>
            <person name="Nou X."/>
        </authorList>
    </citation>
    <scope>NUCLEOTIDE SEQUENCE [LARGE SCALE GENOMIC DNA]</scope>
    <source>
        <strain evidence="4 5">FC1138</strain>
    </source>
</reference>
<evidence type="ECO:0000256" key="1">
    <source>
        <dbReference type="ARBA" id="ARBA00022801"/>
    </source>
</evidence>
<evidence type="ECO:0000256" key="2">
    <source>
        <dbReference type="SAM" id="SignalP"/>
    </source>
</evidence>
<keyword evidence="2" id="KW-0732">Signal</keyword>
<dbReference type="CDD" id="cd05664">
    <property type="entry name" value="M20_Acy1-like"/>
    <property type="match status" value="1"/>
</dbReference>
<dbReference type="SUPFAM" id="SSF55031">
    <property type="entry name" value="Bacterial exopeptidase dimerisation domain"/>
    <property type="match status" value="1"/>
</dbReference>
<gene>
    <name evidence="4" type="ORF">ACS15_2801</name>
</gene>
<dbReference type="Gene3D" id="3.30.70.360">
    <property type="match status" value="1"/>
</dbReference>
<dbReference type="InterPro" id="IPR017439">
    <property type="entry name" value="Amidohydrolase"/>
</dbReference>
<feature type="chain" id="PRO_5041984050" evidence="2">
    <location>
        <begin position="29"/>
        <end position="476"/>
    </location>
</feature>
<evidence type="ECO:0000259" key="3">
    <source>
        <dbReference type="Pfam" id="PF07687"/>
    </source>
</evidence>
<dbReference type="GO" id="GO:0050118">
    <property type="term" value="F:N-acetyldiaminopimelate deacetylase activity"/>
    <property type="evidence" value="ECO:0007669"/>
    <property type="project" value="UniProtKB-ARBA"/>
</dbReference>
<evidence type="ECO:0000313" key="4">
    <source>
        <dbReference type="EMBL" id="ANH74947.1"/>
    </source>
</evidence>
<evidence type="ECO:0000313" key="5">
    <source>
        <dbReference type="Proteomes" id="UP000077927"/>
    </source>
</evidence>
<dbReference type="FunFam" id="3.30.70.360:FF:000001">
    <property type="entry name" value="N-acetyldiaminopimelate deacetylase"/>
    <property type="match status" value="1"/>
</dbReference>
<dbReference type="AlphaFoldDB" id="A0AAC9FSF3"/>
<dbReference type="PANTHER" id="PTHR11014:SF63">
    <property type="entry name" value="METALLOPEPTIDASE, PUTATIVE (AFU_ORTHOLOGUE AFUA_6G09600)-RELATED"/>
    <property type="match status" value="1"/>
</dbReference>
<dbReference type="EMBL" id="CP012605">
    <property type="protein sequence ID" value="ANH74947.1"/>
    <property type="molecule type" value="Genomic_DNA"/>
</dbReference>
<feature type="domain" description="Peptidase M20 dimerisation" evidence="3">
    <location>
        <begin position="247"/>
        <end position="340"/>
    </location>
</feature>
<protein>
    <submittedName>
        <fullName evidence="4">Amidohydrolase family protein</fullName>
    </submittedName>
</protein>
<dbReference type="Pfam" id="PF07687">
    <property type="entry name" value="M20_dimer"/>
    <property type="match status" value="1"/>
</dbReference>